<dbReference type="InterPro" id="IPR046947">
    <property type="entry name" value="LytR-like"/>
</dbReference>
<dbReference type="SMART" id="SM00850">
    <property type="entry name" value="LytTR"/>
    <property type="match status" value="1"/>
</dbReference>
<dbReference type="PANTHER" id="PTHR37299">
    <property type="entry name" value="TRANSCRIPTIONAL REGULATOR-RELATED"/>
    <property type="match status" value="1"/>
</dbReference>
<evidence type="ECO:0000313" key="2">
    <source>
        <dbReference type="EMBL" id="MFC3932205.1"/>
    </source>
</evidence>
<keyword evidence="2" id="KW-0238">DNA-binding</keyword>
<proteinExistence type="predicted"/>
<dbReference type="Gene3D" id="2.40.50.1020">
    <property type="entry name" value="LytTr DNA-binding domain"/>
    <property type="match status" value="1"/>
</dbReference>
<protein>
    <submittedName>
        <fullName evidence="2">LytTR family DNA-binding domain-containing protein</fullName>
    </submittedName>
</protein>
<keyword evidence="3" id="KW-1185">Reference proteome</keyword>
<gene>
    <name evidence="2" type="ORF">ACFOSE_05395</name>
</gene>
<dbReference type="PROSITE" id="PS50930">
    <property type="entry name" value="HTH_LYTTR"/>
    <property type="match status" value="1"/>
</dbReference>
<reference evidence="3" key="1">
    <citation type="journal article" date="2019" name="Int. J. Syst. Evol. Microbiol.">
        <title>The Global Catalogue of Microorganisms (GCM) 10K type strain sequencing project: providing services to taxonomists for standard genome sequencing and annotation.</title>
        <authorList>
            <consortium name="The Broad Institute Genomics Platform"/>
            <consortium name="The Broad Institute Genome Sequencing Center for Infectious Disease"/>
            <person name="Wu L."/>
            <person name="Ma J."/>
        </authorList>
    </citation>
    <scope>NUCLEOTIDE SEQUENCE [LARGE SCALE GENOMIC DNA]</scope>
    <source>
        <strain evidence="3">CCUG 58728</strain>
    </source>
</reference>
<feature type="domain" description="HTH LytTR-type" evidence="1">
    <location>
        <begin position="47"/>
        <end position="151"/>
    </location>
</feature>
<dbReference type="GO" id="GO:0003677">
    <property type="term" value="F:DNA binding"/>
    <property type="evidence" value="ECO:0007669"/>
    <property type="project" value="UniProtKB-KW"/>
</dbReference>
<evidence type="ECO:0000313" key="3">
    <source>
        <dbReference type="Proteomes" id="UP001595901"/>
    </source>
</evidence>
<evidence type="ECO:0000259" key="1">
    <source>
        <dbReference type="PROSITE" id="PS50930"/>
    </source>
</evidence>
<sequence>MDYRFEEDKELADHAIDVLVRSQELSSDVQQFLDYLAVYQSEAPAILPIKTSDRIEMIKIDDLVLIDVDGPSLILETLKGRYIITDRLYKFKERLNNSDFVQVSKHGLININHLEALEASFSGNMLAILTGKRKADVSRRYLKNLEQRLGL</sequence>
<dbReference type="Proteomes" id="UP001595901">
    <property type="component" value="Unassembled WGS sequence"/>
</dbReference>
<organism evidence="2 3">
    <name type="scientific">Streptococcus dentapri</name>
    <dbReference type="NCBI Taxonomy" id="573564"/>
    <lineage>
        <taxon>Bacteria</taxon>
        <taxon>Bacillati</taxon>
        <taxon>Bacillota</taxon>
        <taxon>Bacilli</taxon>
        <taxon>Lactobacillales</taxon>
        <taxon>Streptococcaceae</taxon>
        <taxon>Streptococcus</taxon>
    </lineage>
</organism>
<dbReference type="PANTHER" id="PTHR37299:SF1">
    <property type="entry name" value="STAGE 0 SPORULATION PROTEIN A HOMOLOG"/>
    <property type="match status" value="1"/>
</dbReference>
<dbReference type="EMBL" id="JBHSAC010000046">
    <property type="protein sequence ID" value="MFC3932205.1"/>
    <property type="molecule type" value="Genomic_DNA"/>
</dbReference>
<name>A0ABV8D132_9STRE</name>
<dbReference type="InterPro" id="IPR007492">
    <property type="entry name" value="LytTR_DNA-bd_dom"/>
</dbReference>
<accession>A0ABV8D132</accession>
<dbReference type="Pfam" id="PF04397">
    <property type="entry name" value="LytTR"/>
    <property type="match status" value="1"/>
</dbReference>
<comment type="caution">
    <text evidence="2">The sequence shown here is derived from an EMBL/GenBank/DDBJ whole genome shotgun (WGS) entry which is preliminary data.</text>
</comment>
<dbReference type="RefSeq" id="WP_380431381.1">
    <property type="nucleotide sequence ID" value="NZ_JBHSAC010000046.1"/>
</dbReference>